<dbReference type="InterPro" id="IPR032675">
    <property type="entry name" value="LRR_dom_sf"/>
</dbReference>
<dbReference type="AlphaFoldDB" id="A0A8J9ZBW7"/>
<evidence type="ECO:0000313" key="2">
    <source>
        <dbReference type="Proteomes" id="UP000838412"/>
    </source>
</evidence>
<dbReference type="EMBL" id="OV696703">
    <property type="protein sequence ID" value="CAH1250854.1"/>
    <property type="molecule type" value="Genomic_DNA"/>
</dbReference>
<dbReference type="OrthoDB" id="63112at2759"/>
<dbReference type="Proteomes" id="UP000838412">
    <property type="component" value="Chromosome 18"/>
</dbReference>
<evidence type="ECO:0000313" key="1">
    <source>
        <dbReference type="EMBL" id="CAH1250854.1"/>
    </source>
</evidence>
<gene>
    <name evidence="1" type="primary">Hypp8928</name>
    <name evidence="1" type="ORF">BLAG_LOCUS11429</name>
</gene>
<dbReference type="SUPFAM" id="SSF52047">
    <property type="entry name" value="RNI-like"/>
    <property type="match status" value="1"/>
</dbReference>
<dbReference type="PANTHER" id="PTHR13318">
    <property type="entry name" value="PARTNER OF PAIRED, ISOFORM B-RELATED"/>
    <property type="match status" value="1"/>
</dbReference>
<accession>A0A8J9ZBW7</accession>
<name>A0A8J9ZBW7_BRALA</name>
<reference evidence="1" key="1">
    <citation type="submission" date="2022-01" db="EMBL/GenBank/DDBJ databases">
        <authorList>
            <person name="Braso-Vives M."/>
        </authorList>
    </citation>
    <scope>NUCLEOTIDE SEQUENCE</scope>
</reference>
<dbReference type="InterPro" id="IPR001611">
    <property type="entry name" value="Leu-rich_rpt"/>
</dbReference>
<sequence>MPRRKPVPSLRSMCLRCFRSFERLEVASQQQGVTVNSLIRRLPLSIVEDLVQTVPSSSLEALQFLHPYLRKFAIFGYGEELTEQLIDQYTSCLKTSKGLRQLGIKVSGDVLIAQRFMGAVLRSTSKLVKLDVSESPFDDALMEALAISCPALQDLNVSKCKHVTDVGLITLYCPGDEMDSGCRNITHLNVSSTGLTSDGVLFALHGWPNLVKLDADMLVFPPEGTVLPSGTYKLQTINFPVRYESLEQIHHLFPNLRSVDLSNYGVRYEETPPVGALGQLQFLEELSIDAENFPSHGLDIFKPLGSRIKILELYGYHHVDLAEVAIVFPNLVRLVLFGCHFENSGRRFPIEAELPKLRAFMFFRLGPYQSVEESFPADDFCNLLATCKEIEFLELTSIQVWTPEVIDTLSNALLIRLLNRDVFRHLRELQLWYCHRFTTRGILPIVNNSDSGLKKLGLHHCDGLSQNDLQDIEHIIHRNNLDLTLRY</sequence>
<dbReference type="SMART" id="SM00367">
    <property type="entry name" value="LRR_CC"/>
    <property type="match status" value="3"/>
</dbReference>
<dbReference type="GO" id="GO:0031146">
    <property type="term" value="P:SCF-dependent proteasomal ubiquitin-dependent protein catabolic process"/>
    <property type="evidence" value="ECO:0007669"/>
    <property type="project" value="TreeGrafter"/>
</dbReference>
<dbReference type="Gene3D" id="3.80.10.10">
    <property type="entry name" value="Ribonuclease Inhibitor"/>
    <property type="match status" value="2"/>
</dbReference>
<protein>
    <submittedName>
        <fullName evidence="1">Hypp8928 protein</fullName>
    </submittedName>
</protein>
<proteinExistence type="predicted"/>
<dbReference type="GO" id="GO:0019005">
    <property type="term" value="C:SCF ubiquitin ligase complex"/>
    <property type="evidence" value="ECO:0007669"/>
    <property type="project" value="TreeGrafter"/>
</dbReference>
<keyword evidence="2" id="KW-1185">Reference proteome</keyword>
<dbReference type="Pfam" id="PF13516">
    <property type="entry name" value="LRR_6"/>
    <property type="match status" value="2"/>
</dbReference>
<dbReference type="InterPro" id="IPR006553">
    <property type="entry name" value="Leu-rich_rpt_Cys-con_subtyp"/>
</dbReference>
<organism evidence="1 2">
    <name type="scientific">Branchiostoma lanceolatum</name>
    <name type="common">Common lancelet</name>
    <name type="synonym">Amphioxus lanceolatum</name>
    <dbReference type="NCBI Taxonomy" id="7740"/>
    <lineage>
        <taxon>Eukaryota</taxon>
        <taxon>Metazoa</taxon>
        <taxon>Chordata</taxon>
        <taxon>Cephalochordata</taxon>
        <taxon>Leptocardii</taxon>
        <taxon>Amphioxiformes</taxon>
        <taxon>Branchiostomatidae</taxon>
        <taxon>Branchiostoma</taxon>
    </lineage>
</organism>